<name>A0A2I0CQU8_9PSED</name>
<organism evidence="2 3">
    <name type="scientific">Pseudomonas fluvialis</name>
    <dbReference type="NCBI Taxonomy" id="1793966"/>
    <lineage>
        <taxon>Bacteria</taxon>
        <taxon>Pseudomonadati</taxon>
        <taxon>Pseudomonadota</taxon>
        <taxon>Gammaproteobacteria</taxon>
        <taxon>Pseudomonadales</taxon>
        <taxon>Pseudomonadaceae</taxon>
        <taxon>Pseudomonas</taxon>
    </lineage>
</organism>
<dbReference type="RefSeq" id="WP_101193262.1">
    <property type="nucleotide sequence ID" value="NZ_PIYS01000012.1"/>
</dbReference>
<gene>
    <name evidence="2" type="ORF">CW360_07390</name>
</gene>
<accession>A0A2I0CQU8</accession>
<sequence>MQMARSQGGWSLLNVMLVLSLVAVIASGVFKMLPHYLDFMSLEEIITSVENDKAANVRTIGELNARLSKGMQVNSIRGIKLDEAVTIKIENNEFRVHLKYERREPFIRNLDLVARFDKEFRVRLP</sequence>
<reference evidence="3" key="1">
    <citation type="submission" date="2017-12" db="EMBL/GenBank/DDBJ databases">
        <authorList>
            <person name="Yu X.-Y."/>
        </authorList>
    </citation>
    <scope>NUCLEOTIDE SEQUENCE [LARGE SCALE GENOMIC DNA]</scope>
    <source>
        <strain evidence="3">ZYSR67-Z</strain>
    </source>
</reference>
<dbReference type="AlphaFoldDB" id="A0A2I0CQU8"/>
<dbReference type="EMBL" id="PIYS01000012">
    <property type="protein sequence ID" value="PKF71540.1"/>
    <property type="molecule type" value="Genomic_DNA"/>
</dbReference>
<evidence type="ECO:0000313" key="2">
    <source>
        <dbReference type="EMBL" id="PKF71540.1"/>
    </source>
</evidence>
<proteinExistence type="predicted"/>
<dbReference type="Proteomes" id="UP000242861">
    <property type="component" value="Unassembled WGS sequence"/>
</dbReference>
<evidence type="ECO:0000256" key="1">
    <source>
        <dbReference type="SAM" id="Phobius"/>
    </source>
</evidence>
<evidence type="ECO:0000313" key="3">
    <source>
        <dbReference type="Proteomes" id="UP000242861"/>
    </source>
</evidence>
<dbReference type="InterPro" id="IPR032314">
    <property type="entry name" value="DUF4845"/>
</dbReference>
<keyword evidence="1" id="KW-1133">Transmembrane helix</keyword>
<keyword evidence="1" id="KW-0472">Membrane</keyword>
<keyword evidence="1" id="KW-0812">Transmembrane</keyword>
<feature type="transmembrane region" description="Helical" evidence="1">
    <location>
        <begin position="12"/>
        <end position="30"/>
    </location>
</feature>
<protein>
    <submittedName>
        <fullName evidence="2">DUF4845 domain-containing protein</fullName>
    </submittedName>
</protein>
<comment type="caution">
    <text evidence="2">The sequence shown here is derived from an EMBL/GenBank/DDBJ whole genome shotgun (WGS) entry which is preliminary data.</text>
</comment>
<dbReference type="Pfam" id="PF16137">
    <property type="entry name" value="DUF4845"/>
    <property type="match status" value="1"/>
</dbReference>